<organism evidence="1 2">
    <name type="scientific">Plasmopara halstedii</name>
    <name type="common">Downy mildew of sunflower</name>
    <dbReference type="NCBI Taxonomy" id="4781"/>
    <lineage>
        <taxon>Eukaryota</taxon>
        <taxon>Sar</taxon>
        <taxon>Stramenopiles</taxon>
        <taxon>Oomycota</taxon>
        <taxon>Peronosporomycetes</taxon>
        <taxon>Peronosporales</taxon>
        <taxon>Peronosporaceae</taxon>
        <taxon>Plasmopara</taxon>
    </lineage>
</organism>
<proteinExistence type="predicted"/>
<accession>A0A0N7L6S5</accession>
<protein>
    <submittedName>
        <fullName evidence="1">RxLR-like protein</fullName>
    </submittedName>
</protein>
<evidence type="ECO:0000313" key="2">
    <source>
        <dbReference type="Proteomes" id="UP000054928"/>
    </source>
</evidence>
<reference evidence="2" key="1">
    <citation type="submission" date="2014-09" db="EMBL/GenBank/DDBJ databases">
        <authorList>
            <person name="Sharma Rahul"/>
            <person name="Thines Marco"/>
        </authorList>
    </citation>
    <scope>NUCLEOTIDE SEQUENCE [LARGE SCALE GENOMIC DNA]</scope>
</reference>
<dbReference type="EMBL" id="CCYD01001551">
    <property type="protein sequence ID" value="CEG45091.1"/>
    <property type="molecule type" value="Genomic_DNA"/>
</dbReference>
<dbReference type="Proteomes" id="UP000054928">
    <property type="component" value="Unassembled WGS sequence"/>
</dbReference>
<sequence length="204" mass="23385">MSTCMSSKTKIEIRLRSVAVLVMIIILGPSSSASQDDFQSEARAFDSVKRLISQFKRDKDLYAVLRDRSKDLQTELSVVSTMSANIIHSNPFSKKENLVKYLFKIGPKEATAALERIGRQLSRKQVDELINQYDAAIKMMNLDHSWESAFKFITGKSARAANPLFKFKSDSYYKLMLEWRTKLEGGQFNIRTILLKMPTKENHH</sequence>
<dbReference type="AlphaFoldDB" id="A0A0N7L6S5"/>
<evidence type="ECO:0000313" key="1">
    <source>
        <dbReference type="EMBL" id="CEG45091.1"/>
    </source>
</evidence>
<dbReference type="RefSeq" id="XP_024581460.1">
    <property type="nucleotide sequence ID" value="XM_024715798.1"/>
</dbReference>
<name>A0A0N7L6S5_PLAHL</name>
<dbReference type="GeneID" id="36396470"/>
<keyword evidence="2" id="KW-1185">Reference proteome</keyword>